<dbReference type="RefSeq" id="WP_263371032.1">
    <property type="nucleotide sequence ID" value="NZ_JAGSYD010000002.1"/>
</dbReference>
<accession>A0ABW1ZC41</accession>
<dbReference type="Proteomes" id="UP001596391">
    <property type="component" value="Unassembled WGS sequence"/>
</dbReference>
<feature type="transmembrane region" description="Helical" evidence="1">
    <location>
        <begin position="55"/>
        <end position="76"/>
    </location>
</feature>
<comment type="caution">
    <text evidence="2">The sequence shown here is derived from an EMBL/GenBank/DDBJ whole genome shotgun (WGS) entry which is preliminary data.</text>
</comment>
<keyword evidence="1" id="KW-0472">Membrane</keyword>
<proteinExistence type="predicted"/>
<dbReference type="EMBL" id="JBHSWI010000001">
    <property type="protein sequence ID" value="MFC6647035.1"/>
    <property type="molecule type" value="Genomic_DNA"/>
</dbReference>
<keyword evidence="1" id="KW-0812">Transmembrane</keyword>
<evidence type="ECO:0000313" key="3">
    <source>
        <dbReference type="Proteomes" id="UP001596391"/>
    </source>
</evidence>
<keyword evidence="3" id="KW-1185">Reference proteome</keyword>
<evidence type="ECO:0000313" key="2">
    <source>
        <dbReference type="EMBL" id="MFC6647035.1"/>
    </source>
</evidence>
<keyword evidence="1" id="KW-1133">Transmembrane helix</keyword>
<sequence>MNLKRTGTVAREVLAAALLLASAALLAMRYRALPLRMHTPINGAGDAHGMGSRDHLWLLLMMAGWCFVLMSAVNFLPVEAVNLPEGTSLKTKRKTLAVCKQIVGWLKVVLMAGLLVWIWRLVR</sequence>
<gene>
    <name evidence="2" type="ORF">ACFQBQ_15915</name>
</gene>
<organism evidence="2 3">
    <name type="scientific">Granulicella cerasi</name>
    <dbReference type="NCBI Taxonomy" id="741063"/>
    <lineage>
        <taxon>Bacteria</taxon>
        <taxon>Pseudomonadati</taxon>
        <taxon>Acidobacteriota</taxon>
        <taxon>Terriglobia</taxon>
        <taxon>Terriglobales</taxon>
        <taxon>Acidobacteriaceae</taxon>
        <taxon>Granulicella</taxon>
    </lineage>
</organism>
<feature type="transmembrane region" description="Helical" evidence="1">
    <location>
        <begin position="97"/>
        <end position="119"/>
    </location>
</feature>
<name>A0ABW1ZC41_9BACT</name>
<reference evidence="3" key="1">
    <citation type="journal article" date="2019" name="Int. J. Syst. Evol. Microbiol.">
        <title>The Global Catalogue of Microorganisms (GCM) 10K type strain sequencing project: providing services to taxonomists for standard genome sequencing and annotation.</title>
        <authorList>
            <consortium name="The Broad Institute Genomics Platform"/>
            <consortium name="The Broad Institute Genome Sequencing Center for Infectious Disease"/>
            <person name="Wu L."/>
            <person name="Ma J."/>
        </authorList>
    </citation>
    <scope>NUCLEOTIDE SEQUENCE [LARGE SCALE GENOMIC DNA]</scope>
    <source>
        <strain evidence="3">CGMCC 1.16026</strain>
    </source>
</reference>
<evidence type="ECO:0000256" key="1">
    <source>
        <dbReference type="SAM" id="Phobius"/>
    </source>
</evidence>
<protein>
    <submittedName>
        <fullName evidence="2">Uncharacterized protein</fullName>
    </submittedName>
</protein>